<reference evidence="2 3" key="1">
    <citation type="journal article" date="2015" name="Genome Announc.">
        <title>Complete Genome Sequence of Spiroplasma cantharicola CC-1T (DSM 21588), a Bacterium Isolated from Soldier Beetle (Cantharis carolinus).</title>
        <authorList>
            <person name="Lo W.S."/>
            <person name="Liu P.Y."/>
            <person name="Kuo C.H."/>
        </authorList>
    </citation>
    <scope>NUCLEOTIDE SEQUENCE [LARGE SCALE GENOMIC DNA]</scope>
    <source>
        <strain evidence="2 3">CC-1</strain>
    </source>
</reference>
<name>A0A0M5KEF1_9MOLU</name>
<gene>
    <name evidence="2" type="ORF">SCANT_v1c07130</name>
</gene>
<dbReference type="NCBIfam" id="NF038029">
    <property type="entry name" value="LP_plasma"/>
    <property type="match status" value="1"/>
</dbReference>
<dbReference type="PATRIC" id="fig|362837.3.peg.729"/>
<evidence type="ECO:0000313" key="2">
    <source>
        <dbReference type="EMBL" id="ALD66619.1"/>
    </source>
</evidence>
<feature type="chain" id="PRO_5005804405" description="Lipoprotein" evidence="1">
    <location>
        <begin position="24"/>
        <end position="585"/>
    </location>
</feature>
<sequence>MKKLLSLLGSVTLVASTSVTVIACGNKKPDPEIGPPEPDYDKILENLQNEVNNIFSKHLANNSSKLVNVIKDKNDNPKGYKLLNYKSLAELEVDDSGNGTFEGQEDQKLLLEEDLKNVLNLNELSQNLNELKKDIDNGYSYFLANVDNVYEKMNIKNEFKTSILNGNSDNDENEIYQFQVEIEFEWNYSRDGKNQTKTYSGYNLVFSLTNDKVFASLVSNFLENYQAEIFKSNESALHLTNESLFENAEEGYKSTEEPLIKYLDITNQEGILRKEIIDKELNTIFKDQSELEFNLSGQNVKLASDNRYIETDNFLTTDSIIFDKYDDNYKFIENYLLGNQEGYNVFDAQKVIQFWLDKGNKFDKFNSAYKEYIKKLNLNPEDFSSTNVLNYGFINISNLTVTYNDDFFALPDLSLPFDYSMNNSKTLSSLSNNLFNSINVIHENYNFKDVSKEENAGPTLAIFDPSEKDNFDFWKYLDDNFSEKLFSTEQLAEVLSGKVQDSDLNEKILEQANINRFAIKFRYSHKFYYDKVGIKLEDKKASTRDLELNLGFFNIRLHAISNSQTKISQITSNANKNYLFKKPKG</sequence>
<dbReference type="PROSITE" id="PS51257">
    <property type="entry name" value="PROKAR_LIPOPROTEIN"/>
    <property type="match status" value="1"/>
</dbReference>
<evidence type="ECO:0000256" key="1">
    <source>
        <dbReference type="SAM" id="SignalP"/>
    </source>
</evidence>
<evidence type="ECO:0000313" key="3">
    <source>
        <dbReference type="Proteomes" id="UP000063919"/>
    </source>
</evidence>
<dbReference type="EMBL" id="CP012622">
    <property type="protein sequence ID" value="ALD66619.1"/>
    <property type="molecule type" value="Genomic_DNA"/>
</dbReference>
<keyword evidence="1" id="KW-0732">Signal</keyword>
<accession>A0A0M5KEF1</accession>
<proteinExistence type="predicted"/>
<keyword evidence="3" id="KW-1185">Reference proteome</keyword>
<dbReference type="AlphaFoldDB" id="A0A0M5KEF1"/>
<organism evidence="2 3">
    <name type="scientific">Spiroplasma cantharicola</name>
    <dbReference type="NCBI Taxonomy" id="362837"/>
    <lineage>
        <taxon>Bacteria</taxon>
        <taxon>Bacillati</taxon>
        <taxon>Mycoplasmatota</taxon>
        <taxon>Mollicutes</taxon>
        <taxon>Entomoplasmatales</taxon>
        <taxon>Spiroplasmataceae</taxon>
        <taxon>Spiroplasma</taxon>
    </lineage>
</organism>
<protein>
    <recommendedName>
        <fullName evidence="4">Lipoprotein</fullName>
    </recommendedName>
</protein>
<feature type="signal peptide" evidence="1">
    <location>
        <begin position="1"/>
        <end position="23"/>
    </location>
</feature>
<dbReference type="Proteomes" id="UP000063919">
    <property type="component" value="Chromosome"/>
</dbReference>
<dbReference type="InterPro" id="IPR054816">
    <property type="entry name" value="Lipoprotein_mollicutes-type_CS"/>
</dbReference>
<evidence type="ECO:0008006" key="4">
    <source>
        <dbReference type="Google" id="ProtNLM"/>
    </source>
</evidence>
<dbReference type="STRING" id="362837.SCANT_v1c07130"/>
<dbReference type="RefSeq" id="WP_053946371.1">
    <property type="nucleotide sequence ID" value="NZ_CP012622.1"/>
</dbReference>
<dbReference type="KEGG" id="scj:SCANT_v1c07130"/>